<keyword evidence="4 9" id="KW-1003">Cell membrane</keyword>
<feature type="transmembrane region" description="Helical" evidence="9">
    <location>
        <begin position="154"/>
        <end position="175"/>
    </location>
</feature>
<name>A0A1X9MCC5_9BACI</name>
<gene>
    <name evidence="9" type="primary">cobD</name>
    <name evidence="10" type="ORF">BkAM31D_10675</name>
</gene>
<evidence type="ECO:0000256" key="2">
    <source>
        <dbReference type="ARBA" id="ARBA00004953"/>
    </source>
</evidence>
<sequence>MMAHLIAILLAVIIDRIVGDPRSLPHPVVGIGKLITVCDRYLNKGEAKRAKGLLMLIFICTFVFLVTICIVLLSYRIHLYIGIAVEAWIISTTIAARGLMQAAEEVAVPLRKGNFSESRKKLSYIVGRDTETLNEEEITRATVETVAENTSDGVTAPLFFALIGGAPLAMLYRAVNTCDSMVGYKNNTYKEFGWASAKFDDLLNWVPSRLTAAVMILSIRAMGDRTKQQCWEIVRRDARKHPSPNSGWTEAAMAALMAVQLGGVNTYKGVVSNRAKMGNDERALKVNDIEVANKIMLKTVNQFTLFILLVGGAIYAIT</sequence>
<dbReference type="UniPathway" id="UPA00148"/>
<dbReference type="GO" id="GO:0015420">
    <property type="term" value="F:ABC-type vitamin B12 transporter activity"/>
    <property type="evidence" value="ECO:0007669"/>
    <property type="project" value="UniProtKB-UniRule"/>
</dbReference>
<evidence type="ECO:0000256" key="6">
    <source>
        <dbReference type="ARBA" id="ARBA00022692"/>
    </source>
</evidence>
<feature type="transmembrane region" description="Helical" evidence="9">
    <location>
        <begin position="52"/>
        <end position="73"/>
    </location>
</feature>
<keyword evidence="5 9" id="KW-0169">Cobalamin biosynthesis</keyword>
<dbReference type="Proteomes" id="UP000193006">
    <property type="component" value="Chromosome"/>
</dbReference>
<evidence type="ECO:0000313" key="11">
    <source>
        <dbReference type="Proteomes" id="UP000193006"/>
    </source>
</evidence>
<dbReference type="EMBL" id="CP020814">
    <property type="protein sequence ID" value="ARK30250.1"/>
    <property type="molecule type" value="Genomic_DNA"/>
</dbReference>
<dbReference type="GO" id="GO:0005886">
    <property type="term" value="C:plasma membrane"/>
    <property type="evidence" value="ECO:0007669"/>
    <property type="project" value="UniProtKB-SubCell"/>
</dbReference>
<dbReference type="PANTHER" id="PTHR34308">
    <property type="entry name" value="COBALAMIN BIOSYNTHESIS PROTEIN CBIB"/>
    <property type="match status" value="1"/>
</dbReference>
<comment type="function">
    <text evidence="9">Converts cobyric acid to cobinamide by the addition of aminopropanol on the F carboxylic group.</text>
</comment>
<feature type="transmembrane region" description="Helical" evidence="9">
    <location>
        <begin position="80"/>
        <end position="100"/>
    </location>
</feature>
<comment type="pathway">
    <text evidence="2 9">Cofactor biosynthesis; adenosylcobalamin biosynthesis.</text>
</comment>
<evidence type="ECO:0000256" key="7">
    <source>
        <dbReference type="ARBA" id="ARBA00022989"/>
    </source>
</evidence>
<evidence type="ECO:0000256" key="4">
    <source>
        <dbReference type="ARBA" id="ARBA00022475"/>
    </source>
</evidence>
<dbReference type="KEGG" id="bkw:BkAM31D_10675"/>
<feature type="transmembrane region" description="Helical" evidence="9">
    <location>
        <begin position="300"/>
        <end position="317"/>
    </location>
</feature>
<evidence type="ECO:0000256" key="9">
    <source>
        <dbReference type="HAMAP-Rule" id="MF_00024"/>
    </source>
</evidence>
<comment type="caution">
    <text evidence="9">Lacks conserved residue(s) required for the propagation of feature annotation.</text>
</comment>
<keyword evidence="7 9" id="KW-1133">Transmembrane helix</keyword>
<proteinExistence type="inferred from homology"/>
<evidence type="ECO:0000256" key="1">
    <source>
        <dbReference type="ARBA" id="ARBA00004651"/>
    </source>
</evidence>
<dbReference type="Pfam" id="PF03186">
    <property type="entry name" value="CobD_Cbib"/>
    <property type="match status" value="1"/>
</dbReference>
<evidence type="ECO:0000256" key="8">
    <source>
        <dbReference type="ARBA" id="ARBA00023136"/>
    </source>
</evidence>
<evidence type="ECO:0000256" key="5">
    <source>
        <dbReference type="ARBA" id="ARBA00022573"/>
    </source>
</evidence>
<dbReference type="GO" id="GO:0009236">
    <property type="term" value="P:cobalamin biosynthetic process"/>
    <property type="evidence" value="ECO:0007669"/>
    <property type="project" value="UniProtKB-UniRule"/>
</dbReference>
<keyword evidence="6 9" id="KW-0812">Transmembrane</keyword>
<dbReference type="GO" id="GO:0048472">
    <property type="term" value="F:threonine-phosphate decarboxylase activity"/>
    <property type="evidence" value="ECO:0007669"/>
    <property type="project" value="InterPro"/>
</dbReference>
<dbReference type="PANTHER" id="PTHR34308:SF1">
    <property type="entry name" value="COBALAMIN BIOSYNTHESIS PROTEIN CBIB"/>
    <property type="match status" value="1"/>
</dbReference>
<accession>A0A1X9MCC5</accession>
<comment type="subcellular location">
    <subcellularLocation>
        <location evidence="1 9">Cell membrane</location>
        <topology evidence="1 9">Multi-pass membrane protein</topology>
    </subcellularLocation>
</comment>
<keyword evidence="8 9" id="KW-0472">Membrane</keyword>
<organism evidence="10 11">
    <name type="scientific">Halalkalibacter krulwichiae</name>
    <dbReference type="NCBI Taxonomy" id="199441"/>
    <lineage>
        <taxon>Bacteria</taxon>
        <taxon>Bacillati</taxon>
        <taxon>Bacillota</taxon>
        <taxon>Bacilli</taxon>
        <taxon>Bacillales</taxon>
        <taxon>Bacillaceae</taxon>
        <taxon>Halalkalibacter</taxon>
    </lineage>
</organism>
<evidence type="ECO:0000256" key="3">
    <source>
        <dbReference type="ARBA" id="ARBA00006263"/>
    </source>
</evidence>
<protein>
    <recommendedName>
        <fullName evidence="9">Cobalamin biosynthesis protein CobD</fullName>
    </recommendedName>
</protein>
<evidence type="ECO:0000313" key="10">
    <source>
        <dbReference type="EMBL" id="ARK30250.1"/>
    </source>
</evidence>
<dbReference type="STRING" id="199441.BkAM31D_10675"/>
<dbReference type="AlphaFoldDB" id="A0A1X9MCC5"/>
<comment type="similarity">
    <text evidence="3 9">Belongs to the CobD/CbiB family.</text>
</comment>
<dbReference type="NCBIfam" id="TIGR00380">
    <property type="entry name" value="cobal_cbiB"/>
    <property type="match status" value="1"/>
</dbReference>
<keyword evidence="11" id="KW-1185">Reference proteome</keyword>
<dbReference type="InterPro" id="IPR004485">
    <property type="entry name" value="Cobalamin_biosynth_CobD/CbiB"/>
</dbReference>
<dbReference type="HAMAP" id="MF_00024">
    <property type="entry name" value="CobD_CbiB"/>
    <property type="match status" value="1"/>
</dbReference>
<reference evidence="10 11" key="1">
    <citation type="submission" date="2017-04" db="EMBL/GenBank/DDBJ databases">
        <title>Bacillus krulwichiae AM31D Genome sequencing and assembly.</title>
        <authorList>
            <person name="Krulwich T.A."/>
            <person name="Anastor L."/>
            <person name="Ehrlich R."/>
            <person name="Ehrlich G.D."/>
            <person name="Janto B."/>
        </authorList>
    </citation>
    <scope>NUCLEOTIDE SEQUENCE [LARGE SCALE GENOMIC DNA]</scope>
    <source>
        <strain evidence="10 11">AM31D</strain>
    </source>
</reference>